<name>A0A1M6EXH4_9BACE</name>
<gene>
    <name evidence="1" type="ORF">SAMN05444350_110125</name>
</gene>
<evidence type="ECO:0000313" key="2">
    <source>
        <dbReference type="Proteomes" id="UP000184192"/>
    </source>
</evidence>
<sequence>MKFCQNVTTSGLNYDKCGLLTLQVYHLYIGF</sequence>
<keyword evidence="2" id="KW-1185">Reference proteome</keyword>
<proteinExistence type="predicted"/>
<protein>
    <submittedName>
        <fullName evidence="1">Uncharacterized protein</fullName>
    </submittedName>
</protein>
<organism evidence="1 2">
    <name type="scientific">Bacteroides stercorirosoris</name>
    <dbReference type="NCBI Taxonomy" id="871324"/>
    <lineage>
        <taxon>Bacteria</taxon>
        <taxon>Pseudomonadati</taxon>
        <taxon>Bacteroidota</taxon>
        <taxon>Bacteroidia</taxon>
        <taxon>Bacteroidales</taxon>
        <taxon>Bacteroidaceae</taxon>
        <taxon>Bacteroides</taxon>
    </lineage>
</organism>
<dbReference type="AlphaFoldDB" id="A0A1M6EXH4"/>
<dbReference type="EMBL" id="FQZN01000010">
    <property type="protein sequence ID" value="SHI90187.1"/>
    <property type="molecule type" value="Genomic_DNA"/>
</dbReference>
<reference evidence="2" key="1">
    <citation type="submission" date="2016-11" db="EMBL/GenBank/DDBJ databases">
        <authorList>
            <person name="Varghese N."/>
            <person name="Submissions S."/>
        </authorList>
    </citation>
    <scope>NUCLEOTIDE SEQUENCE [LARGE SCALE GENOMIC DNA]</scope>
    <source>
        <strain evidence="2">DSM 26884</strain>
    </source>
</reference>
<accession>A0A1M6EXH4</accession>
<dbReference type="Proteomes" id="UP000184192">
    <property type="component" value="Unassembled WGS sequence"/>
</dbReference>
<evidence type="ECO:0000313" key="1">
    <source>
        <dbReference type="EMBL" id="SHI90187.1"/>
    </source>
</evidence>